<keyword evidence="3" id="KW-1185">Reference proteome</keyword>
<protein>
    <submittedName>
        <fullName evidence="2">Disease resistance protein isoform X2</fullName>
    </submittedName>
</protein>
<accession>A0AAX6FBT1</accession>
<proteinExistence type="predicted"/>
<dbReference type="Gene3D" id="3.80.10.10">
    <property type="entry name" value="Ribonuclease Inhibitor"/>
    <property type="match status" value="1"/>
</dbReference>
<evidence type="ECO:0000313" key="2">
    <source>
        <dbReference type="EMBL" id="KAJ6813950.1"/>
    </source>
</evidence>
<reference evidence="2" key="1">
    <citation type="journal article" date="2023" name="GigaByte">
        <title>Genome assembly of the bearded iris, Iris pallida Lam.</title>
        <authorList>
            <person name="Bruccoleri R.E."/>
            <person name="Oakeley E.J."/>
            <person name="Faust A.M.E."/>
            <person name="Altorfer M."/>
            <person name="Dessus-Babus S."/>
            <person name="Burckhardt D."/>
            <person name="Oertli M."/>
            <person name="Naumann U."/>
            <person name="Petersen F."/>
            <person name="Wong J."/>
        </authorList>
    </citation>
    <scope>NUCLEOTIDE SEQUENCE</scope>
    <source>
        <strain evidence="2">GSM-AAB239-AS_SAM_17_03QT</strain>
    </source>
</reference>
<sequence length="560" mass="63395">MEALLVLDLRSRKVASLPSSFRCLVRLKALFLSRSRWVNFDVTSLSLIGELKKLEILQLEDFEFGTVPKEFGNLTKLRCLDLLGCTGTIPRNLISRLSRLEQLYLTEVFTNWQVDDSTAAGCGAATFAELASLSCLTTLHVDIENPDVFLQLNFVPWPALADFKIAVGVEASIRPSAFEPGRSRSKQLAITKSTYKYKWVMDLVTKTECLLLHNWPGMECLVGSGAEAEEEGLSRPVGNKLFEVRELYLHSMPDMRSLCSGTLLPNVRLLRKLSKLKISECHELVDVLLPTCMLLRTQQLMESLKISSCYKLEKVLSLTDFVQEEEGEGGQSAIEAGGRALLPRLQSILLEELPELRSVWGDDGHGDVMMLPAGSLQNLESLEVWHCESLKDDCILPPILPIPNKLDHFPSLRELYIVGCHSLTHLLSWRQAKGQLPHLQDLYVRNCRRMETVVIKEEPEEEVEEESHVLPSLTHLSFLNLPMLRSFFQGEQCSKSLSSLKFLSIMECPKMKKLPLSSSSPPVDLQRLEGESWEWFESLEWGEDQSIKERLRPLFEPTLQ</sequence>
<evidence type="ECO:0000313" key="3">
    <source>
        <dbReference type="Proteomes" id="UP001140949"/>
    </source>
</evidence>
<gene>
    <name evidence="2" type="ORF">M6B38_103315</name>
</gene>
<dbReference type="Proteomes" id="UP001140949">
    <property type="component" value="Unassembled WGS sequence"/>
</dbReference>
<dbReference type="InterPro" id="IPR032675">
    <property type="entry name" value="LRR_dom_sf"/>
</dbReference>
<evidence type="ECO:0000259" key="1">
    <source>
        <dbReference type="Pfam" id="PF23247"/>
    </source>
</evidence>
<feature type="domain" description="Disease resistance protein At4g27190-like leucine-rich repeats" evidence="1">
    <location>
        <begin position="407"/>
        <end position="527"/>
    </location>
</feature>
<dbReference type="Pfam" id="PF23247">
    <property type="entry name" value="LRR_RPS2"/>
    <property type="match status" value="2"/>
</dbReference>
<organism evidence="2 3">
    <name type="scientific">Iris pallida</name>
    <name type="common">Sweet iris</name>
    <dbReference type="NCBI Taxonomy" id="29817"/>
    <lineage>
        <taxon>Eukaryota</taxon>
        <taxon>Viridiplantae</taxon>
        <taxon>Streptophyta</taxon>
        <taxon>Embryophyta</taxon>
        <taxon>Tracheophyta</taxon>
        <taxon>Spermatophyta</taxon>
        <taxon>Magnoliopsida</taxon>
        <taxon>Liliopsida</taxon>
        <taxon>Asparagales</taxon>
        <taxon>Iridaceae</taxon>
        <taxon>Iridoideae</taxon>
        <taxon>Irideae</taxon>
        <taxon>Iris</taxon>
    </lineage>
</organism>
<dbReference type="InterPro" id="IPR050905">
    <property type="entry name" value="Plant_NBS-LRR"/>
</dbReference>
<dbReference type="EMBL" id="JANAVB010030000">
    <property type="protein sequence ID" value="KAJ6813950.1"/>
    <property type="molecule type" value="Genomic_DNA"/>
</dbReference>
<dbReference type="PANTHER" id="PTHR33463:SF218">
    <property type="entry name" value="DISEASE RESISTANCE PROTEIN RPS2-LIKE"/>
    <property type="match status" value="1"/>
</dbReference>
<comment type="caution">
    <text evidence="2">The sequence shown here is derived from an EMBL/GenBank/DDBJ whole genome shotgun (WGS) entry which is preliminary data.</text>
</comment>
<dbReference type="AlphaFoldDB" id="A0AAX6FBT1"/>
<dbReference type="PANTHER" id="PTHR33463">
    <property type="entry name" value="NB-ARC DOMAIN-CONTAINING PROTEIN-RELATED"/>
    <property type="match status" value="1"/>
</dbReference>
<dbReference type="SUPFAM" id="SSF52058">
    <property type="entry name" value="L domain-like"/>
    <property type="match status" value="1"/>
</dbReference>
<feature type="domain" description="Disease resistance protein At4g27190-like leucine-rich repeats" evidence="1">
    <location>
        <begin position="245"/>
        <end position="391"/>
    </location>
</feature>
<reference evidence="2" key="2">
    <citation type="submission" date="2023-04" db="EMBL/GenBank/DDBJ databases">
        <authorList>
            <person name="Bruccoleri R.E."/>
            <person name="Oakeley E.J."/>
            <person name="Faust A.-M."/>
            <person name="Dessus-Babus S."/>
            <person name="Altorfer M."/>
            <person name="Burckhardt D."/>
            <person name="Oertli M."/>
            <person name="Naumann U."/>
            <person name="Petersen F."/>
            <person name="Wong J."/>
        </authorList>
    </citation>
    <scope>NUCLEOTIDE SEQUENCE</scope>
    <source>
        <strain evidence="2">GSM-AAB239-AS_SAM_17_03QT</strain>
        <tissue evidence="2">Leaf</tissue>
    </source>
</reference>
<name>A0AAX6FBT1_IRIPA</name>
<dbReference type="InterPro" id="IPR057135">
    <property type="entry name" value="At4g27190-like_LRR"/>
</dbReference>